<protein>
    <submittedName>
        <fullName evidence="2">EAL domain-containing protein</fullName>
    </submittedName>
</protein>
<dbReference type="SUPFAM" id="SSF141868">
    <property type="entry name" value="EAL domain-like"/>
    <property type="match status" value="1"/>
</dbReference>
<dbReference type="EMBL" id="WTYW01000001">
    <property type="protein sequence ID" value="MXO85996.1"/>
    <property type="molecule type" value="Genomic_DNA"/>
</dbReference>
<keyword evidence="3" id="KW-1185">Reference proteome</keyword>
<dbReference type="InterPro" id="IPR050706">
    <property type="entry name" value="Cyclic-di-GMP_PDE-like"/>
</dbReference>
<evidence type="ECO:0000313" key="2">
    <source>
        <dbReference type="EMBL" id="MXO85996.1"/>
    </source>
</evidence>
<feature type="domain" description="EAL" evidence="1">
    <location>
        <begin position="230"/>
        <end position="483"/>
    </location>
</feature>
<dbReference type="PROSITE" id="PS50883">
    <property type="entry name" value="EAL"/>
    <property type="match status" value="1"/>
</dbReference>
<dbReference type="Proteomes" id="UP000433104">
    <property type="component" value="Unassembled WGS sequence"/>
</dbReference>
<dbReference type="CDD" id="cd01948">
    <property type="entry name" value="EAL"/>
    <property type="match status" value="1"/>
</dbReference>
<dbReference type="InterPro" id="IPR035919">
    <property type="entry name" value="EAL_sf"/>
</dbReference>
<dbReference type="InterPro" id="IPR001633">
    <property type="entry name" value="EAL_dom"/>
</dbReference>
<dbReference type="OrthoDB" id="9814202at2"/>
<sequence length="502" mass="55702">MGLFLLSITITGMAGLLLAVLMRGIVRLRRAVEKAEVLVGHCHSGTLIVRAERVVTALIQTASLAEPRLPTHTVSGLPTREPLIHRIRADRAGTIGVLAFKDYDRLCAFDPELADRFLIAMVERMATMMPADRILAHLDRAHVAVWLGSDVEASSATVEIRALAYALSDCYRDDEREIIPEIAFRINRFDIALHTPEAFLSQTLSSFASVPRGANENIVSDDHKVRSEEQFQIGQDLRQVVAKDQLHMRFQPLIDAASARVCGAEALLRWRHPERGDISPACFIPVMETVGLSQEIGSWALNRALRETRLWRENGHDLRIAVNVSGHQIEAANLPQLIERTLARNDVDGEALEIELTESVALAKGDGAAAFSQALRANGIRLAIDDFGTGYSSFEALTAIGFDKIKIDRTFVTNVHLSRQSQAICASILTLGRGLGINVLAEGVETIEEFIWLRDHGCRLFQGFYFSPPLTSQRFLDFVKNREGLLNLLQLSDQSSYERTYA</sequence>
<dbReference type="GO" id="GO:0071111">
    <property type="term" value="F:cyclic-guanylate-specific phosphodiesterase activity"/>
    <property type="evidence" value="ECO:0007669"/>
    <property type="project" value="InterPro"/>
</dbReference>
<accession>A0A844ZFS3</accession>
<name>A0A844ZFS3_9SPHN</name>
<dbReference type="PANTHER" id="PTHR33121:SF70">
    <property type="entry name" value="SIGNALING PROTEIN YKOW"/>
    <property type="match status" value="1"/>
</dbReference>
<reference evidence="2 3" key="1">
    <citation type="submission" date="2019-12" db="EMBL/GenBank/DDBJ databases">
        <title>Genomic-based taxomic classification of the family Erythrobacteraceae.</title>
        <authorList>
            <person name="Xu L."/>
        </authorList>
    </citation>
    <scope>NUCLEOTIDE SEQUENCE [LARGE SCALE GENOMIC DNA]</scope>
    <source>
        <strain evidence="2 3">MCCC 1A09962</strain>
    </source>
</reference>
<comment type="caution">
    <text evidence="2">The sequence shown here is derived from an EMBL/GenBank/DDBJ whole genome shotgun (WGS) entry which is preliminary data.</text>
</comment>
<dbReference type="SMART" id="SM00052">
    <property type="entry name" value="EAL"/>
    <property type="match status" value="1"/>
</dbReference>
<dbReference type="AlphaFoldDB" id="A0A844ZFS3"/>
<gene>
    <name evidence="2" type="ORF">GRI38_08110</name>
</gene>
<dbReference type="RefSeq" id="WP_160682328.1">
    <property type="nucleotide sequence ID" value="NZ_WTYW01000001.1"/>
</dbReference>
<proteinExistence type="predicted"/>
<evidence type="ECO:0000313" key="3">
    <source>
        <dbReference type="Proteomes" id="UP000433104"/>
    </source>
</evidence>
<dbReference type="PANTHER" id="PTHR33121">
    <property type="entry name" value="CYCLIC DI-GMP PHOSPHODIESTERASE PDEF"/>
    <property type="match status" value="1"/>
</dbReference>
<organism evidence="2 3">
    <name type="scientific">Parapontixanthobacter aurantiacus</name>
    <dbReference type="NCBI Taxonomy" id="1463599"/>
    <lineage>
        <taxon>Bacteria</taxon>
        <taxon>Pseudomonadati</taxon>
        <taxon>Pseudomonadota</taxon>
        <taxon>Alphaproteobacteria</taxon>
        <taxon>Sphingomonadales</taxon>
        <taxon>Erythrobacteraceae</taxon>
        <taxon>Parapontixanthobacter</taxon>
    </lineage>
</organism>
<dbReference type="Pfam" id="PF00563">
    <property type="entry name" value="EAL"/>
    <property type="match status" value="1"/>
</dbReference>
<evidence type="ECO:0000259" key="1">
    <source>
        <dbReference type="PROSITE" id="PS50883"/>
    </source>
</evidence>
<dbReference type="Gene3D" id="3.20.20.450">
    <property type="entry name" value="EAL domain"/>
    <property type="match status" value="1"/>
</dbReference>